<proteinExistence type="predicted"/>
<sequence length="358" mass="39977">MDWNRQQVAAIARIRATLSPSELEKAEKVKRINDRYLGLTRDTTFSLAFNNLVASVAWHDPQDENRPGKRRILAVCGESGAGKTRTIMEHISLIEAMAPYTDEDGGTVNPVLMYEPPSPCTPKLLAIEGLRKLGMPVRASIRENEAWDTFRVALKAHKIMFVVIDEAQHAVVAANAVDQQKIADAFKGLVQMPDWPVRLILAGVPPLAEFLSEHEQLFTRRTAIRLEKLEGTQGLATIDEILSKIAAHGEVSLNLPTDPNVKFKERLSHAGSGNFGTIVQMIRGAVELAVLEGAPEVSKVHFEKMYMAYSGCLEHENVFTHAAWQELEPLKAFMRVNDKAPRTRRERGEKQIKFGDRP</sequence>
<dbReference type="GO" id="GO:0005524">
    <property type="term" value="F:ATP binding"/>
    <property type="evidence" value="ECO:0007669"/>
    <property type="project" value="UniProtKB-KW"/>
</dbReference>
<keyword evidence="2" id="KW-0067">ATP-binding</keyword>
<reference evidence="2" key="1">
    <citation type="submission" date="2022-04" db="EMBL/GenBank/DDBJ databases">
        <title>Shinella lacus sp. nov., a novel member of the genus Shinella from water.</title>
        <authorList>
            <person name="Deng Y."/>
        </authorList>
    </citation>
    <scope>NUCLEOTIDE SEQUENCE</scope>
    <source>
        <strain evidence="2">JCM 31239</strain>
    </source>
</reference>
<dbReference type="RefSeq" id="WP_244764117.1">
    <property type="nucleotide sequence ID" value="NZ_JALJCJ010000012.1"/>
</dbReference>
<protein>
    <submittedName>
        <fullName evidence="2">ATP-binding protein</fullName>
    </submittedName>
</protein>
<dbReference type="Gene3D" id="3.40.50.300">
    <property type="entry name" value="P-loop containing nucleotide triphosphate hydrolases"/>
    <property type="match status" value="1"/>
</dbReference>
<keyword evidence="3" id="KW-1185">Reference proteome</keyword>
<dbReference type="Proteomes" id="UP001177080">
    <property type="component" value="Unassembled WGS sequence"/>
</dbReference>
<keyword evidence="2" id="KW-0547">Nucleotide-binding</keyword>
<name>A0ABT8XMJ5_9HYPH</name>
<evidence type="ECO:0000313" key="2">
    <source>
        <dbReference type="EMBL" id="MDO6124962.1"/>
    </source>
</evidence>
<evidence type="ECO:0000313" key="3">
    <source>
        <dbReference type="Proteomes" id="UP001177080"/>
    </source>
</evidence>
<dbReference type="EMBL" id="WHSC02000019">
    <property type="protein sequence ID" value="MDO6124962.1"/>
    <property type="molecule type" value="Genomic_DNA"/>
</dbReference>
<dbReference type="Pfam" id="PF05621">
    <property type="entry name" value="TniB"/>
    <property type="match status" value="1"/>
</dbReference>
<feature type="region of interest" description="Disordered" evidence="1">
    <location>
        <begin position="338"/>
        <end position="358"/>
    </location>
</feature>
<comment type="caution">
    <text evidence="2">The sequence shown here is derived from an EMBL/GenBank/DDBJ whole genome shotgun (WGS) entry which is preliminary data.</text>
</comment>
<accession>A0ABT8XMJ5</accession>
<gene>
    <name evidence="2" type="ORF">GB928_027645</name>
</gene>
<organism evidence="2 3">
    <name type="scientific">Shinella curvata</name>
    <dbReference type="NCBI Taxonomy" id="1817964"/>
    <lineage>
        <taxon>Bacteria</taxon>
        <taxon>Pseudomonadati</taxon>
        <taxon>Pseudomonadota</taxon>
        <taxon>Alphaproteobacteria</taxon>
        <taxon>Hyphomicrobiales</taxon>
        <taxon>Rhizobiaceae</taxon>
        <taxon>Shinella</taxon>
    </lineage>
</organism>
<evidence type="ECO:0000256" key="1">
    <source>
        <dbReference type="SAM" id="MobiDB-lite"/>
    </source>
</evidence>
<dbReference type="SUPFAM" id="SSF52540">
    <property type="entry name" value="P-loop containing nucleoside triphosphate hydrolases"/>
    <property type="match status" value="1"/>
</dbReference>
<dbReference type="InterPro" id="IPR008868">
    <property type="entry name" value="TniB"/>
</dbReference>
<dbReference type="InterPro" id="IPR027417">
    <property type="entry name" value="P-loop_NTPase"/>
</dbReference>